<accession>C6T210</accession>
<dbReference type="AlphaFoldDB" id="C6T210"/>
<feature type="compositionally biased region" description="Low complexity" evidence="1">
    <location>
        <begin position="1"/>
        <end position="11"/>
    </location>
</feature>
<feature type="region of interest" description="Disordered" evidence="1">
    <location>
        <begin position="47"/>
        <end position="87"/>
    </location>
</feature>
<protein>
    <submittedName>
        <fullName evidence="2">Uncharacterized protein</fullName>
    </submittedName>
</protein>
<organism evidence="2">
    <name type="scientific">Glycine max</name>
    <name type="common">Soybean</name>
    <name type="synonym">Glycine hispida</name>
    <dbReference type="NCBI Taxonomy" id="3847"/>
    <lineage>
        <taxon>Eukaryota</taxon>
        <taxon>Viridiplantae</taxon>
        <taxon>Streptophyta</taxon>
        <taxon>Embryophyta</taxon>
        <taxon>Tracheophyta</taxon>
        <taxon>Spermatophyta</taxon>
        <taxon>Magnoliopsida</taxon>
        <taxon>eudicotyledons</taxon>
        <taxon>Gunneridae</taxon>
        <taxon>Pentapetalae</taxon>
        <taxon>rosids</taxon>
        <taxon>fabids</taxon>
        <taxon>Fabales</taxon>
        <taxon>Fabaceae</taxon>
        <taxon>Papilionoideae</taxon>
        <taxon>50 kb inversion clade</taxon>
        <taxon>NPAAA clade</taxon>
        <taxon>indigoferoid/millettioid clade</taxon>
        <taxon>Phaseoleae</taxon>
        <taxon>Glycine</taxon>
        <taxon>Glycine subgen. Soja</taxon>
    </lineage>
</organism>
<evidence type="ECO:0000256" key="1">
    <source>
        <dbReference type="SAM" id="MobiDB-lite"/>
    </source>
</evidence>
<sequence>MWRSRTWSGTRSCRRTRTRARAGTCSRSRRKTLSSAKRLLDALVALSTSPSSTTSKISSPIPIKIDQTRASNLPSSNPSPLLEFQMS</sequence>
<evidence type="ECO:0000313" key="2">
    <source>
        <dbReference type="EMBL" id="ACU15633.1"/>
    </source>
</evidence>
<proteinExistence type="evidence at transcript level"/>
<name>C6T210_SOYBN</name>
<feature type="region of interest" description="Disordered" evidence="1">
    <location>
        <begin position="1"/>
        <end position="31"/>
    </location>
</feature>
<reference evidence="2" key="1">
    <citation type="submission" date="2009-08" db="EMBL/GenBank/DDBJ databases">
        <authorList>
            <person name="Cheung F."/>
            <person name="Xiao Y."/>
            <person name="Chan A."/>
            <person name="Moskal W."/>
            <person name="Town C.D."/>
        </authorList>
    </citation>
    <scope>NUCLEOTIDE SEQUENCE</scope>
</reference>
<dbReference type="EMBL" id="BT091466">
    <property type="protein sequence ID" value="ACU15633.1"/>
    <property type="molecule type" value="mRNA"/>
</dbReference>